<sequence>MATTDKESSAADTDNCPPMLEESDFESWKIRIERYICGKPIGKLIWKSIKNGPSPHLIITVTTGEGEQQTQMTREKTDEEFTEAKNNKERADIQATNILSQGLPRHIFNTLNQTETAKEIWENVELLMQGSGLIEQQKKETFKMDQTSGNADPLAYMAQATQSTSLLSQYVPLPPHGFQKQFPPTNNQLRTFTNPMTQAMIQAGHVARECKEKKQAKDLQWFKDKALLMEAKEKGAILDADAEAFLADVECTTPYVEPLAITTTMTFEVSHKDAYYSDVDEAPHAAAAFMANLMQTGPSTRQGTSNDTDFHSEVHTYDNHFFDNMNLQVSQEIHGGEQLDSDVDSIIDDHDNTIPYHQYQLNNKVESVPTDVSSVIPVELERYKTQVQNLEQSKVKKDLEQLVFERNKRNADLEEQFVSLKQQLLQHVESNKSLKTESEKLKADKNALKESYLEELVWLRNTNKVVMELLQLYGQPIQTVPMLSKRPTFSTKDLHKSTLGHRTPLYLKLAHLCRPTLYLGDIIVDPVHTPLRLDKEYDQCVIDKKSLEIENKNLLIQNECLLAESVSKDICSIVLTFDIVVPMSVEPRSNCVEEHSRNLELEAEILKSKVESNSNVSSRAAVPKKPKVLAPGLYVMTPKYIPPQKRNNREANTPLPRKETVSLVKKTNVNLPARSKNMKKVDNPLRNLNKRNHVDSRLSVKRTGFISKSGSVCKTCNECLVFGNHNKCGVKNLNYVNVKNPKVNNDATVKQVWKATRKIFASVGSKWRPSGRKFTLGDTCPLTRITKPEVVALEKSRSVSTSEPANNVIITPRFYKKPLTSYKRKDSKLKDTSIGSPSNAEIKVIQIVLWYLDSGCSRYMTGDRSKLINYVEKFIGTV</sequence>
<feature type="region of interest" description="Disordered" evidence="2">
    <location>
        <begin position="1"/>
        <end position="20"/>
    </location>
</feature>
<name>A0ABQ5BZY0_9ASTR</name>
<organism evidence="3 4">
    <name type="scientific">Tanacetum coccineum</name>
    <dbReference type="NCBI Taxonomy" id="301880"/>
    <lineage>
        <taxon>Eukaryota</taxon>
        <taxon>Viridiplantae</taxon>
        <taxon>Streptophyta</taxon>
        <taxon>Embryophyta</taxon>
        <taxon>Tracheophyta</taxon>
        <taxon>Spermatophyta</taxon>
        <taxon>Magnoliopsida</taxon>
        <taxon>eudicotyledons</taxon>
        <taxon>Gunneridae</taxon>
        <taxon>Pentapetalae</taxon>
        <taxon>asterids</taxon>
        <taxon>campanulids</taxon>
        <taxon>Asterales</taxon>
        <taxon>Asteraceae</taxon>
        <taxon>Asteroideae</taxon>
        <taxon>Anthemideae</taxon>
        <taxon>Anthemidinae</taxon>
        <taxon>Tanacetum</taxon>
    </lineage>
</organism>
<gene>
    <name evidence="3" type="ORF">Tco_0890373</name>
</gene>
<keyword evidence="1" id="KW-0175">Coiled coil</keyword>
<reference evidence="3" key="1">
    <citation type="journal article" date="2022" name="Int. J. Mol. Sci.">
        <title>Draft Genome of Tanacetum Coccineum: Genomic Comparison of Closely Related Tanacetum-Family Plants.</title>
        <authorList>
            <person name="Yamashiro T."/>
            <person name="Shiraishi A."/>
            <person name="Nakayama K."/>
            <person name="Satake H."/>
        </authorList>
    </citation>
    <scope>NUCLEOTIDE SEQUENCE</scope>
</reference>
<feature type="coiled-coil region" evidence="1">
    <location>
        <begin position="380"/>
        <end position="451"/>
    </location>
</feature>
<evidence type="ECO:0000256" key="2">
    <source>
        <dbReference type="SAM" id="MobiDB-lite"/>
    </source>
</evidence>
<evidence type="ECO:0000313" key="3">
    <source>
        <dbReference type="EMBL" id="GJT20436.1"/>
    </source>
</evidence>
<accession>A0ABQ5BZY0</accession>
<protein>
    <recommendedName>
        <fullName evidence="5">Integrase, catalytic region, zinc finger, CCHC-type, peptidase aspartic, catalytic</fullName>
    </recommendedName>
</protein>
<comment type="caution">
    <text evidence="3">The sequence shown here is derived from an EMBL/GenBank/DDBJ whole genome shotgun (WGS) entry which is preliminary data.</text>
</comment>
<reference evidence="3" key="2">
    <citation type="submission" date="2022-01" db="EMBL/GenBank/DDBJ databases">
        <authorList>
            <person name="Yamashiro T."/>
            <person name="Shiraishi A."/>
            <person name="Satake H."/>
            <person name="Nakayama K."/>
        </authorList>
    </citation>
    <scope>NUCLEOTIDE SEQUENCE</scope>
</reference>
<proteinExistence type="predicted"/>
<evidence type="ECO:0008006" key="5">
    <source>
        <dbReference type="Google" id="ProtNLM"/>
    </source>
</evidence>
<dbReference type="Proteomes" id="UP001151760">
    <property type="component" value="Unassembled WGS sequence"/>
</dbReference>
<evidence type="ECO:0000256" key="1">
    <source>
        <dbReference type="SAM" id="Coils"/>
    </source>
</evidence>
<keyword evidence="4" id="KW-1185">Reference proteome</keyword>
<evidence type="ECO:0000313" key="4">
    <source>
        <dbReference type="Proteomes" id="UP001151760"/>
    </source>
</evidence>
<dbReference type="EMBL" id="BQNB010013802">
    <property type="protein sequence ID" value="GJT20436.1"/>
    <property type="molecule type" value="Genomic_DNA"/>
</dbReference>